<evidence type="ECO:0000259" key="5">
    <source>
        <dbReference type="Pfam" id="PF05181"/>
    </source>
</evidence>
<protein>
    <recommendedName>
        <fullName evidence="5">XPA C-terminal domain-containing protein</fullName>
    </recommendedName>
</protein>
<reference evidence="6 7" key="1">
    <citation type="submission" date="2024-10" db="EMBL/GenBank/DDBJ databases">
        <title>Updated reference genomes for cyclostephanoid diatoms.</title>
        <authorList>
            <person name="Roberts W.R."/>
            <person name="Alverson A.J."/>
        </authorList>
    </citation>
    <scope>NUCLEOTIDE SEQUENCE [LARGE SCALE GENOMIC DNA]</scope>
    <source>
        <strain evidence="6 7">AJA232-27</strain>
    </source>
</reference>
<dbReference type="PANTHER" id="PTHR10142:SF0">
    <property type="entry name" value="DNA REPAIR PROTEIN COMPLEMENTING XP-A CELLS"/>
    <property type="match status" value="1"/>
</dbReference>
<dbReference type="PANTHER" id="PTHR10142">
    <property type="entry name" value="DNA REPAIR PROTEIN COMPLEMENTING XP-A CELLS"/>
    <property type="match status" value="1"/>
</dbReference>
<dbReference type="AlphaFoldDB" id="A0ABD3MCX6"/>
<feature type="compositionally biased region" description="Basic and acidic residues" evidence="4">
    <location>
        <begin position="22"/>
        <end position="35"/>
    </location>
</feature>
<evidence type="ECO:0000256" key="4">
    <source>
        <dbReference type="SAM" id="MobiDB-lite"/>
    </source>
</evidence>
<dbReference type="GO" id="GO:0005634">
    <property type="term" value="C:nucleus"/>
    <property type="evidence" value="ECO:0007669"/>
    <property type="project" value="UniProtKB-SubCell"/>
</dbReference>
<dbReference type="Gene3D" id="3.90.530.10">
    <property type="entry name" value="XPA C-terminal domain"/>
    <property type="match status" value="1"/>
</dbReference>
<evidence type="ECO:0000313" key="6">
    <source>
        <dbReference type="EMBL" id="KAL3761854.1"/>
    </source>
</evidence>
<comment type="caution">
    <text evidence="6">The sequence shown here is derived from an EMBL/GenBank/DDBJ whole genome shotgun (WGS) entry which is preliminary data.</text>
</comment>
<feature type="compositionally biased region" description="Polar residues" evidence="4">
    <location>
        <begin position="42"/>
        <end position="51"/>
    </location>
</feature>
<dbReference type="InterPro" id="IPR009061">
    <property type="entry name" value="DNA-bd_dom_put_sf"/>
</dbReference>
<evidence type="ECO:0000256" key="3">
    <source>
        <dbReference type="ARBA" id="ARBA00023242"/>
    </source>
</evidence>
<dbReference type="EMBL" id="JALLBG020000146">
    <property type="protein sequence ID" value="KAL3761854.1"/>
    <property type="molecule type" value="Genomic_DNA"/>
</dbReference>
<feature type="region of interest" description="Disordered" evidence="4">
    <location>
        <begin position="22"/>
        <end position="112"/>
    </location>
</feature>
<gene>
    <name evidence="6" type="ORF">ACHAWU_009019</name>
</gene>
<feature type="compositionally biased region" description="Polar residues" evidence="4">
    <location>
        <begin position="59"/>
        <end position="88"/>
    </location>
</feature>
<dbReference type="Proteomes" id="UP001530293">
    <property type="component" value="Unassembled WGS sequence"/>
</dbReference>
<keyword evidence="3" id="KW-0539">Nucleus</keyword>
<dbReference type="InterPro" id="IPR000465">
    <property type="entry name" value="XPA/RAD14"/>
</dbReference>
<comment type="subcellular location">
    <subcellularLocation>
        <location evidence="1">Nucleus</location>
    </subcellularLocation>
</comment>
<evidence type="ECO:0000256" key="1">
    <source>
        <dbReference type="ARBA" id="ARBA00004123"/>
    </source>
</evidence>
<proteinExistence type="predicted"/>
<name>A0ABD3MCX6_9STRA</name>
<dbReference type="SUPFAM" id="SSF46955">
    <property type="entry name" value="Putative DNA-binding domain"/>
    <property type="match status" value="1"/>
</dbReference>
<dbReference type="Pfam" id="PF05181">
    <property type="entry name" value="XPA_C"/>
    <property type="match status" value="1"/>
</dbReference>
<keyword evidence="7" id="KW-1185">Reference proteome</keyword>
<evidence type="ECO:0000313" key="7">
    <source>
        <dbReference type="Proteomes" id="UP001530293"/>
    </source>
</evidence>
<feature type="domain" description="XPA C-terminal" evidence="5">
    <location>
        <begin position="126"/>
        <end position="170"/>
    </location>
</feature>
<accession>A0ABD3MCX6</accession>
<keyword evidence="2" id="KW-0862">Zinc</keyword>
<dbReference type="CDD" id="cd21075">
    <property type="entry name" value="DBD_XPA-like"/>
    <property type="match status" value="1"/>
</dbReference>
<dbReference type="InterPro" id="IPR037129">
    <property type="entry name" value="XPA_sf"/>
</dbReference>
<dbReference type="InterPro" id="IPR022656">
    <property type="entry name" value="XPA_C"/>
</dbReference>
<evidence type="ECO:0000256" key="2">
    <source>
        <dbReference type="ARBA" id="ARBA00022833"/>
    </source>
</evidence>
<sequence length="210" mass="24285">MTITEEQRKRMEENRLRALEIKRKRELEREQRERNSIIATEAGSSSTSNIFQDGGFVPSEQSEGTQGNTSRLSTDVSVHSSKQSNIRTNDGEVVISRNTNSNGNDENVDDDDESSLEEFEHNASQYITQTEAQRSYCLPMGTLAVCSYIEKDNPHKRGWSKMKLYARKEVRRRARKRFGGKAGLIQERESRKRKRLEKDLEEMKDVFCSR</sequence>
<organism evidence="6 7">
    <name type="scientific">Discostella pseudostelligera</name>
    <dbReference type="NCBI Taxonomy" id="259834"/>
    <lineage>
        <taxon>Eukaryota</taxon>
        <taxon>Sar</taxon>
        <taxon>Stramenopiles</taxon>
        <taxon>Ochrophyta</taxon>
        <taxon>Bacillariophyta</taxon>
        <taxon>Coscinodiscophyceae</taxon>
        <taxon>Thalassiosirophycidae</taxon>
        <taxon>Stephanodiscales</taxon>
        <taxon>Stephanodiscaceae</taxon>
        <taxon>Discostella</taxon>
    </lineage>
</organism>